<dbReference type="InterPro" id="IPR051803">
    <property type="entry name" value="TA_system_RelE-like_toxin"/>
</dbReference>
<sequence>MTGKSIVPRESARRDVENAVDYYAREAGAQVAISFVDALQPTFGLIATHPASGSLRYAYELGLPDLRSMTLKAFPYLVFYLEHADYVDIWRILHMKRDIPAWLQDPEVSA</sequence>
<dbReference type="EMBL" id="RIBW01000001">
    <property type="protein sequence ID" value="RUM04588.1"/>
    <property type="molecule type" value="Genomic_DNA"/>
</dbReference>
<dbReference type="InterPro" id="IPR035093">
    <property type="entry name" value="RelE/ParE_toxin_dom_sf"/>
</dbReference>
<evidence type="ECO:0000256" key="2">
    <source>
        <dbReference type="ARBA" id="ARBA00022649"/>
    </source>
</evidence>
<gene>
    <name evidence="3" type="ORF">EEQ99_03495</name>
</gene>
<organism evidence="3 4">
    <name type="scientific">Rhizobium anhuiense</name>
    <dbReference type="NCBI Taxonomy" id="1184720"/>
    <lineage>
        <taxon>Bacteria</taxon>
        <taxon>Pseudomonadati</taxon>
        <taxon>Pseudomonadota</taxon>
        <taxon>Alphaproteobacteria</taxon>
        <taxon>Hyphomicrobiales</taxon>
        <taxon>Rhizobiaceae</taxon>
        <taxon>Rhizobium/Agrobacterium group</taxon>
        <taxon>Rhizobium</taxon>
    </lineage>
</organism>
<evidence type="ECO:0000313" key="3">
    <source>
        <dbReference type="EMBL" id="RUM04588.1"/>
    </source>
</evidence>
<dbReference type="Pfam" id="PF05016">
    <property type="entry name" value="ParE_toxin"/>
    <property type="match status" value="1"/>
</dbReference>
<reference evidence="3 4" key="1">
    <citation type="journal article" date="2015" name="Int. J. Syst. Evol. Microbiol.">
        <title>Rhizobium anhuiense sp. nov., isolated from effective nodules of Vicia faba and Pisum sativum.</title>
        <authorList>
            <person name="Zhang Y.J."/>
            <person name="Zheng W.T."/>
            <person name="Everall I."/>
            <person name="Young J.P."/>
            <person name="Zhang X.X."/>
            <person name="Tian C.F."/>
            <person name="Sui X.H."/>
            <person name="Wang E.T."/>
            <person name="Chen W.X."/>
        </authorList>
    </citation>
    <scope>NUCLEOTIDE SEQUENCE [LARGE SCALE GENOMIC DNA]</scope>
    <source>
        <strain evidence="3 4">CCBAU 23252</strain>
    </source>
</reference>
<evidence type="ECO:0000313" key="4">
    <source>
        <dbReference type="Proteomes" id="UP000273611"/>
    </source>
</evidence>
<proteinExistence type="inferred from homology"/>
<dbReference type="PANTHER" id="PTHR33755:SF8">
    <property type="entry name" value="TOXIN PARE2"/>
    <property type="match status" value="1"/>
</dbReference>
<accession>A0A432NYG4</accession>
<dbReference type="RefSeq" id="WP_029868341.1">
    <property type="nucleotide sequence ID" value="NZ_BMFI01000002.1"/>
</dbReference>
<comment type="similarity">
    <text evidence="1">Belongs to the RelE toxin family.</text>
</comment>
<comment type="caution">
    <text evidence="3">The sequence shown here is derived from an EMBL/GenBank/DDBJ whole genome shotgun (WGS) entry which is preliminary data.</text>
</comment>
<dbReference type="Gene3D" id="3.30.2310.20">
    <property type="entry name" value="RelE-like"/>
    <property type="match status" value="1"/>
</dbReference>
<protein>
    <submittedName>
        <fullName evidence="3">Type II toxin-antitoxin system RelE/ParE family toxin</fullName>
    </submittedName>
</protein>
<dbReference type="InterPro" id="IPR007712">
    <property type="entry name" value="RelE/ParE_toxin"/>
</dbReference>
<dbReference type="Proteomes" id="UP000273611">
    <property type="component" value="Unassembled WGS sequence"/>
</dbReference>
<name>A0A432NYG4_9HYPH</name>
<dbReference type="PANTHER" id="PTHR33755">
    <property type="entry name" value="TOXIN PARE1-RELATED"/>
    <property type="match status" value="1"/>
</dbReference>
<keyword evidence="2" id="KW-1277">Toxin-antitoxin system</keyword>
<dbReference type="AlphaFoldDB" id="A0A432NYG4"/>
<evidence type="ECO:0000256" key="1">
    <source>
        <dbReference type="ARBA" id="ARBA00006226"/>
    </source>
</evidence>